<comment type="caution">
    <text evidence="4">The sequence shown here is derived from an EMBL/GenBank/DDBJ whole genome shotgun (WGS) entry which is preliminary data.</text>
</comment>
<evidence type="ECO:0000256" key="3">
    <source>
        <dbReference type="RuleBase" id="RU364104"/>
    </source>
</evidence>
<dbReference type="Proteomes" id="UP000697127">
    <property type="component" value="Unassembled WGS sequence"/>
</dbReference>
<evidence type="ECO:0000256" key="2">
    <source>
        <dbReference type="ARBA" id="ARBA00023157"/>
    </source>
</evidence>
<comment type="similarity">
    <text evidence="1 3">Belongs to the CMC family.</text>
</comment>
<sequence>MGWLDPDYKKERIEGLPGWILTPREEKEVLEEYQKQVWKNCDEYVQAFKKCEYFAGLGVLFKCREEANAMKACVDNQHKHEYVDKIRDEFIQRKLAKLKEEEATGAKK</sequence>
<dbReference type="InterPro" id="IPR013892">
    <property type="entry name" value="Cyt_c_biogenesis_Cmc1-like"/>
</dbReference>
<evidence type="ECO:0000313" key="4">
    <source>
        <dbReference type="EMBL" id="KAG0690840.1"/>
    </source>
</evidence>
<evidence type="ECO:0000256" key="1">
    <source>
        <dbReference type="ARBA" id="ARBA00007347"/>
    </source>
</evidence>
<organism evidence="4 5">
    <name type="scientific">Pichia californica</name>
    <dbReference type="NCBI Taxonomy" id="460514"/>
    <lineage>
        <taxon>Eukaryota</taxon>
        <taxon>Fungi</taxon>
        <taxon>Dikarya</taxon>
        <taxon>Ascomycota</taxon>
        <taxon>Saccharomycotina</taxon>
        <taxon>Pichiomycetes</taxon>
        <taxon>Pichiales</taxon>
        <taxon>Pichiaceae</taxon>
        <taxon>Pichia</taxon>
    </lineage>
</organism>
<dbReference type="GO" id="GO:0005743">
    <property type="term" value="C:mitochondrial inner membrane"/>
    <property type="evidence" value="ECO:0007669"/>
    <property type="project" value="UniProtKB-SubCell"/>
</dbReference>
<comment type="subcellular location">
    <subcellularLocation>
        <location evidence="3">Mitochondrion inner membrane</location>
    </subcellularLocation>
</comment>
<accession>A0A9P6WPE2</accession>
<gene>
    <name evidence="4" type="ORF">C6P40_001100</name>
</gene>
<proteinExistence type="inferred from homology"/>
<keyword evidence="3" id="KW-0496">Mitochondrion</keyword>
<protein>
    <recommendedName>
        <fullName evidence="3">COX assembly mitochondrial protein</fullName>
    </recommendedName>
</protein>
<evidence type="ECO:0000313" key="5">
    <source>
        <dbReference type="Proteomes" id="UP000697127"/>
    </source>
</evidence>
<dbReference type="OrthoDB" id="6224010at2759"/>
<dbReference type="Pfam" id="PF08583">
    <property type="entry name" value="Cmc1"/>
    <property type="match status" value="1"/>
</dbReference>
<dbReference type="EMBL" id="PUHW01000016">
    <property type="protein sequence ID" value="KAG0690840.1"/>
    <property type="molecule type" value="Genomic_DNA"/>
</dbReference>
<keyword evidence="3" id="KW-0143">Chaperone</keyword>
<keyword evidence="3" id="KW-0999">Mitochondrion inner membrane</keyword>
<dbReference type="AlphaFoldDB" id="A0A9P6WPE2"/>
<keyword evidence="2" id="KW-1015">Disulfide bond</keyword>
<reference evidence="4" key="1">
    <citation type="submission" date="2020-11" db="EMBL/GenBank/DDBJ databases">
        <title>Kefir isolates.</title>
        <authorList>
            <person name="Marcisauskas S."/>
            <person name="Kim Y."/>
            <person name="Blasche S."/>
        </authorList>
    </citation>
    <scope>NUCLEOTIDE SEQUENCE</scope>
    <source>
        <strain evidence="4">Olga-1</strain>
    </source>
</reference>
<keyword evidence="5" id="KW-1185">Reference proteome</keyword>
<keyword evidence="3" id="KW-0472">Membrane</keyword>
<comment type="function">
    <text evidence="3">Required for mitochondrial cytochrome c oxidase (COX) assembly and respiration.</text>
</comment>
<name>A0A9P6WPE2_9ASCO</name>